<sequence>MKQFKNEYQQIVDAHSPKNKVWANSMKAFLVGGIICTLGQGLVYLYMYWGLSFDESSMLSTITLILASMVCTAFNVYDNIGKFGGAGALIPITGFANSMVSSAMEYKKEGYIYGLGAKLFSIAGPVIVFGTIASVVVGIIYYFV</sequence>
<comment type="caution">
    <text evidence="1">The sequence shown here is derived from an EMBL/GenBank/DDBJ whole genome shotgun (WGS) entry which is preliminary data.</text>
</comment>
<evidence type="ECO:0000313" key="1">
    <source>
        <dbReference type="EMBL" id="PHV71886.1"/>
    </source>
</evidence>
<evidence type="ECO:0000313" key="2">
    <source>
        <dbReference type="Proteomes" id="UP000224460"/>
    </source>
</evidence>
<reference evidence="1" key="1">
    <citation type="submission" date="2017-10" db="EMBL/GenBank/DDBJ databases">
        <title>Genome sequence of cellulolytic Lachnospiraceae bacterium XHS1971 isolated from hotspring sediment.</title>
        <authorList>
            <person name="Vasudevan G."/>
            <person name="Joshi A.J."/>
            <person name="Hivarkar S."/>
            <person name="Lanjekar V.B."/>
            <person name="Dhakephalkar P.K."/>
            <person name="Dagar S."/>
        </authorList>
    </citation>
    <scope>NUCLEOTIDE SEQUENCE</scope>
    <source>
        <strain evidence="1">XHS1971</strain>
    </source>
</reference>
<name>A0AC61DGU3_9FIRM</name>
<keyword evidence="2" id="KW-1185">Reference proteome</keyword>
<gene>
    <name evidence="1" type="primary">spoVAC</name>
    <name evidence="1" type="ORF">CS063_03580</name>
</gene>
<dbReference type="Proteomes" id="UP000224460">
    <property type="component" value="Unassembled WGS sequence"/>
</dbReference>
<accession>A0AC61DGU3</accession>
<protein>
    <submittedName>
        <fullName evidence="1">Stage V sporulation protein AC</fullName>
    </submittedName>
</protein>
<proteinExistence type="predicted"/>
<organism evidence="1 2">
    <name type="scientific">Sporanaerobium hydrogeniformans</name>
    <dbReference type="NCBI Taxonomy" id="3072179"/>
    <lineage>
        <taxon>Bacteria</taxon>
        <taxon>Bacillati</taxon>
        <taxon>Bacillota</taxon>
        <taxon>Clostridia</taxon>
        <taxon>Lachnospirales</taxon>
        <taxon>Lachnospiraceae</taxon>
        <taxon>Sporanaerobium</taxon>
    </lineage>
</organism>
<dbReference type="EMBL" id="PEDL01000002">
    <property type="protein sequence ID" value="PHV71886.1"/>
    <property type="molecule type" value="Genomic_DNA"/>
</dbReference>